<protein>
    <submittedName>
        <fullName evidence="1">Uncharacterized protein</fullName>
    </submittedName>
</protein>
<evidence type="ECO:0000313" key="2">
    <source>
        <dbReference type="Proteomes" id="UP000292282"/>
    </source>
</evidence>
<gene>
    <name evidence="1" type="ORF">CWI38_0215p0050</name>
</gene>
<keyword evidence="2" id="KW-1185">Reference proteome</keyword>
<evidence type="ECO:0000313" key="1">
    <source>
        <dbReference type="EMBL" id="TBU19287.1"/>
    </source>
</evidence>
<proteinExistence type="predicted"/>
<dbReference type="VEuPathDB" id="MicrosporidiaDB:CWI38_0215p0050"/>
<dbReference type="AlphaFoldDB" id="A0A4Q9M2G4"/>
<accession>A0A4Q9M2G4</accession>
<reference evidence="1 2" key="1">
    <citation type="submission" date="2017-12" db="EMBL/GenBank/DDBJ databases">
        <authorList>
            <person name="Pombert J.-F."/>
            <person name="Haag K.L."/>
            <person name="Ebert D."/>
        </authorList>
    </citation>
    <scope>NUCLEOTIDE SEQUENCE [LARGE SCALE GENOMIC DNA]</scope>
    <source>
        <strain evidence="1">IL-G-3</strain>
    </source>
</reference>
<comment type="caution">
    <text evidence="1">The sequence shown here is derived from an EMBL/GenBank/DDBJ whole genome shotgun (WGS) entry which is preliminary data.</text>
</comment>
<name>A0A4Q9M2G4_9MICR</name>
<sequence length="103" mass="12128">MGTINFTPILPQEILYIEYVRVIVDTRIKTDVKIRNNKPDIFILDKKKNKITFIEVAETEKLRKYDLLVHKLDIIYKCSVEIISYVIYRGGIVINTIKISRKT</sequence>
<organism evidence="1 2">
    <name type="scientific">Hamiltosporidium tvaerminnensis</name>
    <dbReference type="NCBI Taxonomy" id="1176355"/>
    <lineage>
        <taxon>Eukaryota</taxon>
        <taxon>Fungi</taxon>
        <taxon>Fungi incertae sedis</taxon>
        <taxon>Microsporidia</taxon>
        <taxon>Dubosqiidae</taxon>
        <taxon>Hamiltosporidium</taxon>
    </lineage>
</organism>
<dbReference type="EMBL" id="PITK01000215">
    <property type="protein sequence ID" value="TBU19287.1"/>
    <property type="molecule type" value="Genomic_DNA"/>
</dbReference>
<dbReference type="OrthoDB" id="10650070at2759"/>
<dbReference type="Proteomes" id="UP000292282">
    <property type="component" value="Unassembled WGS sequence"/>
</dbReference>